<dbReference type="RefSeq" id="WP_269425282.1">
    <property type="nucleotide sequence ID" value="NZ_JAPWGY010000025.1"/>
</dbReference>
<comment type="caution">
    <text evidence="1">The sequence shown here is derived from an EMBL/GenBank/DDBJ whole genome shotgun (WGS) entry which is preliminary data.</text>
</comment>
<sequence length="207" mass="23139">MMVFKISYAPCPSRGLRAFLSDNTFEYGEKITAILEEGVRLDKVRSEQPVTDVKTDRQIDLFVMAICWLAYDISSSDFLTHQSSKWANYHCASEWYDCLSSMWAAPAGQPPVPGQSGSFDIALCGGYKCRVLYQPQFGISDHFQFFHLKNGVRVKDPMPLSETGYKSWFTYRPIVLEEGGVLATALAFASDSSNIADVSSLNQLALF</sequence>
<proteinExistence type="predicted"/>
<name>A0ABT4LPU6_9PROT</name>
<evidence type="ECO:0000313" key="2">
    <source>
        <dbReference type="Proteomes" id="UP001069802"/>
    </source>
</evidence>
<keyword evidence="2" id="KW-1185">Reference proteome</keyword>
<dbReference type="EMBL" id="JAPWGY010000025">
    <property type="protein sequence ID" value="MCZ4283162.1"/>
    <property type="molecule type" value="Genomic_DNA"/>
</dbReference>
<gene>
    <name evidence="1" type="ORF">O4H49_20460</name>
</gene>
<reference evidence="1" key="1">
    <citation type="submission" date="2022-12" db="EMBL/GenBank/DDBJ databases">
        <title>Bacterial isolates from different developmental stages of Nematostella vectensis.</title>
        <authorList>
            <person name="Fraune S."/>
        </authorList>
    </citation>
    <scope>NUCLEOTIDE SEQUENCE</scope>
    <source>
        <strain evidence="1">G21630-S1</strain>
    </source>
</reference>
<dbReference type="Proteomes" id="UP001069802">
    <property type="component" value="Unassembled WGS sequence"/>
</dbReference>
<organism evidence="1 2">
    <name type="scientific">Kiloniella laminariae</name>
    <dbReference type="NCBI Taxonomy" id="454162"/>
    <lineage>
        <taxon>Bacteria</taxon>
        <taxon>Pseudomonadati</taxon>
        <taxon>Pseudomonadota</taxon>
        <taxon>Alphaproteobacteria</taxon>
        <taxon>Rhodospirillales</taxon>
        <taxon>Kiloniellaceae</taxon>
        <taxon>Kiloniella</taxon>
    </lineage>
</organism>
<accession>A0ABT4LPU6</accession>
<protein>
    <submittedName>
        <fullName evidence="1">Uncharacterized protein</fullName>
    </submittedName>
</protein>
<evidence type="ECO:0000313" key="1">
    <source>
        <dbReference type="EMBL" id="MCZ4283162.1"/>
    </source>
</evidence>